<dbReference type="InterPro" id="IPR002201">
    <property type="entry name" value="Glyco_trans_9"/>
</dbReference>
<evidence type="ECO:0000313" key="4">
    <source>
        <dbReference type="Proteomes" id="UP001597459"/>
    </source>
</evidence>
<dbReference type="InterPro" id="IPR051199">
    <property type="entry name" value="LPS_LOS_Heptosyltrfase"/>
</dbReference>
<dbReference type="RefSeq" id="WP_378298031.1">
    <property type="nucleotide sequence ID" value="NZ_JBHULX010000004.1"/>
</dbReference>
<proteinExistence type="predicted"/>
<keyword evidence="1" id="KW-0328">Glycosyltransferase</keyword>
<comment type="caution">
    <text evidence="3">The sequence shown here is derived from an EMBL/GenBank/DDBJ whole genome shotgun (WGS) entry which is preliminary data.</text>
</comment>
<evidence type="ECO:0000256" key="1">
    <source>
        <dbReference type="ARBA" id="ARBA00022676"/>
    </source>
</evidence>
<name>A0ABW5N7Y0_9FLAO</name>
<sequence length="349" mass="39492">MQKHPIKHILVIRLSAMGDVAMTVPVLERFIETYPEIRITVLTRAFFTPIFSELRNVSVVAADVKGKHKGVVGLYRLFLELKKLNIDAVADLHNVLRSNILKRFFAFSGIKVFQIDKGRAEKKALTRIKNKDFKPLKTTHQRYADVFKYLGFPIDLSITVKRERIKLTPQISEILPETGQKWIGIAPFAQHQGKIYPLERIEEVIAALDKESRFQLLLFGGGKKEKDILNNLGQKYKNAVSIAGKLRFSEELKLIANLDMMVSMDSGNAHLAAMFGVPTITIWGVTHPYAGFMPFGQPLSNAVLPDLVTYDQIPTSIYGNKVPEGYEKVMYSITAEQVLQKIYTIEKNT</sequence>
<dbReference type="EMBL" id="JBHULX010000004">
    <property type="protein sequence ID" value="MFD2590318.1"/>
    <property type="molecule type" value="Genomic_DNA"/>
</dbReference>
<dbReference type="Pfam" id="PF01075">
    <property type="entry name" value="Glyco_transf_9"/>
    <property type="match status" value="1"/>
</dbReference>
<accession>A0ABW5N7Y0</accession>
<keyword evidence="4" id="KW-1185">Reference proteome</keyword>
<gene>
    <name evidence="3" type="ORF">ACFSTE_05705</name>
</gene>
<dbReference type="PANTHER" id="PTHR30160:SF22">
    <property type="entry name" value="LIPOPOLYSACCHARIDE CORE BIOSYNTHESIS PROTEIN"/>
    <property type="match status" value="1"/>
</dbReference>
<protein>
    <submittedName>
        <fullName evidence="3">Glycosyltransferase family 9 protein</fullName>
    </submittedName>
</protein>
<evidence type="ECO:0000313" key="3">
    <source>
        <dbReference type="EMBL" id="MFD2590318.1"/>
    </source>
</evidence>
<dbReference type="Gene3D" id="3.40.50.2000">
    <property type="entry name" value="Glycogen Phosphorylase B"/>
    <property type="match status" value="2"/>
</dbReference>
<organism evidence="3 4">
    <name type="scientific">Aquimarina hainanensis</name>
    <dbReference type="NCBI Taxonomy" id="1578017"/>
    <lineage>
        <taxon>Bacteria</taxon>
        <taxon>Pseudomonadati</taxon>
        <taxon>Bacteroidota</taxon>
        <taxon>Flavobacteriia</taxon>
        <taxon>Flavobacteriales</taxon>
        <taxon>Flavobacteriaceae</taxon>
        <taxon>Aquimarina</taxon>
    </lineage>
</organism>
<dbReference type="SUPFAM" id="SSF53756">
    <property type="entry name" value="UDP-Glycosyltransferase/glycogen phosphorylase"/>
    <property type="match status" value="1"/>
</dbReference>
<dbReference type="CDD" id="cd03789">
    <property type="entry name" value="GT9_LPS_heptosyltransferase"/>
    <property type="match status" value="1"/>
</dbReference>
<dbReference type="PANTHER" id="PTHR30160">
    <property type="entry name" value="TETRAACYLDISACCHARIDE 4'-KINASE-RELATED"/>
    <property type="match status" value="1"/>
</dbReference>
<keyword evidence="2" id="KW-0808">Transferase</keyword>
<dbReference type="Proteomes" id="UP001597459">
    <property type="component" value="Unassembled WGS sequence"/>
</dbReference>
<evidence type="ECO:0000256" key="2">
    <source>
        <dbReference type="ARBA" id="ARBA00022679"/>
    </source>
</evidence>
<reference evidence="4" key="1">
    <citation type="journal article" date="2019" name="Int. J. Syst. Evol. Microbiol.">
        <title>The Global Catalogue of Microorganisms (GCM) 10K type strain sequencing project: providing services to taxonomists for standard genome sequencing and annotation.</title>
        <authorList>
            <consortium name="The Broad Institute Genomics Platform"/>
            <consortium name="The Broad Institute Genome Sequencing Center for Infectious Disease"/>
            <person name="Wu L."/>
            <person name="Ma J."/>
        </authorList>
    </citation>
    <scope>NUCLEOTIDE SEQUENCE [LARGE SCALE GENOMIC DNA]</scope>
    <source>
        <strain evidence="4">KCTC 42423</strain>
    </source>
</reference>